<dbReference type="Proteomes" id="UP000815325">
    <property type="component" value="Unassembled WGS sequence"/>
</dbReference>
<dbReference type="EMBL" id="MU069725">
    <property type="protein sequence ID" value="KAF5835045.1"/>
    <property type="molecule type" value="Genomic_DNA"/>
</dbReference>
<keyword evidence="2" id="KW-1185">Reference proteome</keyword>
<accession>A0ABQ7GKD2</accession>
<sequence>MCDSAWVLMTYGAPLLQSKFQPRGQLMSITPIAKLGYPGPKRVLWCSVILHVYVTYDSTPLDKGKSKVQSHRCAQKGGGDATPTEICNKKYNEIKLHNQRHGKLYCSDVGTAPKPTRWESLLVQLT</sequence>
<comment type="caution">
    <text evidence="1">The sequence shown here is derived from an EMBL/GenBank/DDBJ whole genome shotgun (WGS) entry which is preliminary data.</text>
</comment>
<organism evidence="1 2">
    <name type="scientific">Dunaliella salina</name>
    <name type="common">Green alga</name>
    <name type="synonym">Protococcus salinus</name>
    <dbReference type="NCBI Taxonomy" id="3046"/>
    <lineage>
        <taxon>Eukaryota</taxon>
        <taxon>Viridiplantae</taxon>
        <taxon>Chlorophyta</taxon>
        <taxon>core chlorophytes</taxon>
        <taxon>Chlorophyceae</taxon>
        <taxon>CS clade</taxon>
        <taxon>Chlamydomonadales</taxon>
        <taxon>Dunaliellaceae</taxon>
        <taxon>Dunaliella</taxon>
    </lineage>
</organism>
<evidence type="ECO:0000313" key="1">
    <source>
        <dbReference type="EMBL" id="KAF5835045.1"/>
    </source>
</evidence>
<gene>
    <name evidence="1" type="ORF">DUNSADRAFT_7989</name>
</gene>
<reference evidence="1" key="1">
    <citation type="submission" date="2017-08" db="EMBL/GenBank/DDBJ databases">
        <authorList>
            <person name="Polle J.E."/>
            <person name="Barry K."/>
            <person name="Cushman J."/>
            <person name="Schmutz J."/>
            <person name="Tran D."/>
            <person name="Hathwaick L.T."/>
            <person name="Yim W.C."/>
            <person name="Jenkins J."/>
            <person name="Mckie-Krisberg Z.M."/>
            <person name="Prochnik S."/>
            <person name="Lindquist E."/>
            <person name="Dockter R.B."/>
            <person name="Adam C."/>
            <person name="Molina H."/>
            <person name="Bunkerborg J."/>
            <person name="Jin E."/>
            <person name="Buchheim M."/>
            <person name="Magnuson J."/>
        </authorList>
    </citation>
    <scope>NUCLEOTIDE SEQUENCE</scope>
    <source>
        <strain evidence="1">CCAP 19/18</strain>
    </source>
</reference>
<evidence type="ECO:0008006" key="3">
    <source>
        <dbReference type="Google" id="ProtNLM"/>
    </source>
</evidence>
<proteinExistence type="predicted"/>
<evidence type="ECO:0000313" key="2">
    <source>
        <dbReference type="Proteomes" id="UP000815325"/>
    </source>
</evidence>
<protein>
    <recommendedName>
        <fullName evidence="3">Encoded protein</fullName>
    </recommendedName>
</protein>
<name>A0ABQ7GKD2_DUNSA</name>